<gene>
    <name evidence="1" type="ORF">SCALOS_LOCUS8046</name>
</gene>
<accession>A0ACA9N4X6</accession>
<protein>
    <submittedName>
        <fullName evidence="1">7407_t:CDS:1</fullName>
    </submittedName>
</protein>
<comment type="caution">
    <text evidence="1">The sequence shown here is derived from an EMBL/GenBank/DDBJ whole genome shotgun (WGS) entry which is preliminary data.</text>
</comment>
<name>A0ACA9N4X6_9GLOM</name>
<reference evidence="1" key="1">
    <citation type="submission" date="2021-06" db="EMBL/GenBank/DDBJ databases">
        <authorList>
            <person name="Kallberg Y."/>
            <person name="Tangrot J."/>
            <person name="Rosling A."/>
        </authorList>
    </citation>
    <scope>NUCLEOTIDE SEQUENCE</scope>
    <source>
        <strain evidence="1">AU212A</strain>
    </source>
</reference>
<proteinExistence type="predicted"/>
<organism evidence="1 2">
    <name type="scientific">Scutellospora calospora</name>
    <dbReference type="NCBI Taxonomy" id="85575"/>
    <lineage>
        <taxon>Eukaryota</taxon>
        <taxon>Fungi</taxon>
        <taxon>Fungi incertae sedis</taxon>
        <taxon>Mucoromycota</taxon>
        <taxon>Glomeromycotina</taxon>
        <taxon>Glomeromycetes</taxon>
        <taxon>Diversisporales</taxon>
        <taxon>Gigasporaceae</taxon>
        <taxon>Scutellospora</taxon>
    </lineage>
</organism>
<feature type="non-terminal residue" evidence="1">
    <location>
        <position position="1"/>
    </location>
</feature>
<sequence>SQGGLDVSTLPDLIDTCLLHIWIKLLTENNLWAKIKRPIIERSIYNKRSIEVKAKIEDNEEVLSNITNWSQLINESWKNSWKWMSDSGKCPNCPNIIQSPEHFTLNCPISKKIWKIALDLVAPSAKLKIPENLNDMFSDYYTGNIYLRNWININVIYEIWFWYMQVKWGNPMFDPALESVIKYKLKKAIKALSYDSKGDVEGKFVTHPFPA</sequence>
<keyword evidence="2" id="KW-1185">Reference proteome</keyword>
<dbReference type="EMBL" id="CAJVPM010020110">
    <property type="protein sequence ID" value="CAG8633285.1"/>
    <property type="molecule type" value="Genomic_DNA"/>
</dbReference>
<feature type="non-terminal residue" evidence="1">
    <location>
        <position position="211"/>
    </location>
</feature>
<dbReference type="Proteomes" id="UP000789860">
    <property type="component" value="Unassembled WGS sequence"/>
</dbReference>
<evidence type="ECO:0000313" key="2">
    <source>
        <dbReference type="Proteomes" id="UP000789860"/>
    </source>
</evidence>
<evidence type="ECO:0000313" key="1">
    <source>
        <dbReference type="EMBL" id="CAG8633285.1"/>
    </source>
</evidence>